<protein>
    <recommendedName>
        <fullName evidence="1">PLD phosphodiesterase domain-containing protein</fullName>
    </recommendedName>
</protein>
<dbReference type="SUPFAM" id="SSF56024">
    <property type="entry name" value="Phospholipase D/nuclease"/>
    <property type="match status" value="1"/>
</dbReference>
<comment type="caution">
    <text evidence="2">The sequence shown here is derived from an EMBL/GenBank/DDBJ whole genome shotgun (WGS) entry which is preliminary data.</text>
</comment>
<evidence type="ECO:0000313" key="3">
    <source>
        <dbReference type="Proteomes" id="UP000254771"/>
    </source>
</evidence>
<dbReference type="CDD" id="cd09176">
    <property type="entry name" value="PLDc_unchar6"/>
    <property type="match status" value="1"/>
</dbReference>
<dbReference type="Gene3D" id="3.30.870.10">
    <property type="entry name" value="Endonuclease Chain A"/>
    <property type="match status" value="1"/>
</dbReference>
<keyword evidence="3" id="KW-1185">Reference proteome</keyword>
<organism evidence="2 3">
    <name type="scientific">endosymbiont of Escarpia spicata</name>
    <dbReference type="NCBI Taxonomy" id="2200908"/>
    <lineage>
        <taxon>Bacteria</taxon>
        <taxon>Pseudomonadati</taxon>
        <taxon>Pseudomonadota</taxon>
        <taxon>Gammaproteobacteria</taxon>
        <taxon>sulfur-oxidizing symbionts</taxon>
    </lineage>
</organism>
<accession>A0A370DT79</accession>
<feature type="domain" description="PLD phosphodiesterase" evidence="1">
    <location>
        <begin position="302"/>
        <end position="332"/>
    </location>
</feature>
<dbReference type="InterPro" id="IPR001736">
    <property type="entry name" value="PLipase_D/transphosphatidylase"/>
</dbReference>
<dbReference type="AlphaFoldDB" id="A0A370DT79"/>
<dbReference type="EMBL" id="QFXE01000005">
    <property type="protein sequence ID" value="RDH87674.1"/>
    <property type="molecule type" value="Genomic_DNA"/>
</dbReference>
<dbReference type="PROSITE" id="PS50035">
    <property type="entry name" value="PLD"/>
    <property type="match status" value="1"/>
</dbReference>
<gene>
    <name evidence="2" type="ORF">DIZ78_03710</name>
</gene>
<dbReference type="GO" id="GO:0003824">
    <property type="term" value="F:catalytic activity"/>
    <property type="evidence" value="ECO:0007669"/>
    <property type="project" value="InterPro"/>
</dbReference>
<evidence type="ECO:0000313" key="2">
    <source>
        <dbReference type="EMBL" id="RDH87674.1"/>
    </source>
</evidence>
<dbReference type="GO" id="GO:0006793">
    <property type="term" value="P:phosphorus metabolic process"/>
    <property type="evidence" value="ECO:0007669"/>
    <property type="project" value="UniProtKB-ARBA"/>
</dbReference>
<name>A0A370DT79_9GAMM</name>
<sequence length="615" mass="68494">MLAPKDRTLLLESLRPPPGFHLDAAVSTTYSLDLMALLVAPLAFTFFDWEGDDGQPTKDPNALLEALRRHVDRIHVFCQAGQIVVPKTYRLLFGYLESSVHEVRAVRDGGVFHPKVWIVRYVDDGEPPQYRLLCASRNLTFDRSWDTLLVLDGVVGKGATKKNEPLSRFIRSLQEMAVQELTDNTKNTLAELASELGYVEFQLPEHIEDIEFWPIGLPGEQDVWPFPDSADQGLVIAPFVAKSTLSRLNISGEQTLVSRVDELEAINPDQIGDYEIFALSEGADIEQEEGAEPDGGSDTASLLSGLHAKLFAFDDSGIGRVWTGSANATNAAFHQNVEFLVEMRGQSKHMGVEAILCPQQKGISVLRDLLEPFSPDVEGGADSTQQALENLLLRLRRFVVDLELVVHAEKSEENLFDIRLSSTKHPDLPDAEFDLQCWPLTLRQEAGAQRLTSDGGWSSSFSSVSFEGLTTFFAFEGRVSVNGRSGACRFVLNLPSQGFPENRRQRLLRYMLKDQQQLMRYLFLLLGEEGALSLSEISGSSRYAGTGNGGFHADIPMLEALVKALERAPEKIDQVAHLVTDLQNTEEGRALLPEQFEQIWRPLWEAREELSRRGG</sequence>
<dbReference type="InterPro" id="IPR059166">
    <property type="entry name" value="PLD-like_cat"/>
</dbReference>
<proteinExistence type="predicted"/>
<evidence type="ECO:0000259" key="1">
    <source>
        <dbReference type="PROSITE" id="PS50035"/>
    </source>
</evidence>
<dbReference type="Proteomes" id="UP000254771">
    <property type="component" value="Unassembled WGS sequence"/>
</dbReference>
<reference evidence="2 3" key="1">
    <citation type="journal article" date="2018" name="ISME J.">
        <title>Endosymbiont genomes yield clues of tubeworm success.</title>
        <authorList>
            <person name="Li Y."/>
            <person name="Liles M.R."/>
            <person name="Halanych K.M."/>
        </authorList>
    </citation>
    <scope>NUCLEOTIDE SEQUENCE [LARGE SCALE GENOMIC DNA]</scope>
    <source>
        <strain evidence="2">A1462</strain>
    </source>
</reference>